<dbReference type="InterPro" id="IPR029030">
    <property type="entry name" value="Caspase-like_dom_sf"/>
</dbReference>
<evidence type="ECO:0000313" key="2">
    <source>
        <dbReference type="Proteomes" id="UP000321408"/>
    </source>
</evidence>
<evidence type="ECO:0000313" key="1">
    <source>
        <dbReference type="EMBL" id="QEE14607.2"/>
    </source>
</evidence>
<dbReference type="KEGG" id="psyt:DSAG12_00420"/>
<proteinExistence type="predicted"/>
<gene>
    <name evidence="1" type="ORF">DSAG12_00420</name>
</gene>
<dbReference type="GO" id="GO:0004197">
    <property type="term" value="F:cysteine-type endopeptidase activity"/>
    <property type="evidence" value="ECO:0007669"/>
    <property type="project" value="InterPro"/>
</dbReference>
<dbReference type="Gene3D" id="3.40.50.1460">
    <property type="match status" value="1"/>
</dbReference>
<reference evidence="1 2" key="2">
    <citation type="journal article" date="2024" name="Int. J. Syst. Evol. Microbiol.">
        <title>Promethearchaeum syntrophicum gen. nov., sp. nov., an anaerobic, obligately syntrophic archaeon, the first isolate of the lineage 'Asgard' archaea, and proposal of the new archaeal phylum Promethearchaeota phyl. nov. and kingdom Promethearchaeati regn. nov.</title>
        <authorList>
            <person name="Imachi H."/>
            <person name="Nobu M.K."/>
            <person name="Kato S."/>
            <person name="Takaki Y."/>
            <person name="Miyazaki M."/>
            <person name="Miyata M."/>
            <person name="Ogawara M."/>
            <person name="Saito Y."/>
            <person name="Sakai S."/>
            <person name="Tahara Y.O."/>
            <person name="Takano Y."/>
            <person name="Tasumi E."/>
            <person name="Uematsu K."/>
            <person name="Yoshimura T."/>
            <person name="Itoh T."/>
            <person name="Ohkuma M."/>
            <person name="Takai K."/>
        </authorList>
    </citation>
    <scope>NUCLEOTIDE SEQUENCE [LARGE SCALE GENOMIC DNA]</scope>
    <source>
        <strain evidence="1 2">MK-D1</strain>
    </source>
</reference>
<protein>
    <submittedName>
        <fullName evidence="1">Caspase family protein</fullName>
    </submittedName>
</protein>
<dbReference type="InterPro" id="IPR011600">
    <property type="entry name" value="Pept_C14_caspase"/>
</dbReference>
<keyword evidence="2" id="KW-1185">Reference proteome</keyword>
<dbReference type="SUPFAM" id="SSF52129">
    <property type="entry name" value="Caspase-like"/>
    <property type="match status" value="1"/>
</dbReference>
<name>A0A5B9D725_9ARCH</name>
<sequence>MNKKLLKMVIFGLAFMMIANQFGFSQAVVETETQRSNKVEEIVNLSVGTPIDESVVIAAADGIVDKYAVIIGISDYSVVSDLSYCDEDASDWYNYLAPLGYQITLLGDGSNQYPVPIDGLATEYNMKQAVANILAVADEDDVIVYATSGHGTESKVGRGRTATYQQLICAWDYGVGENGEDGKLFDYEFAQMWAPAVSNVFIFIDHCFSGGMNELFDNPNADCFYMTTTCTADGYGYDMSVYENGKWTYWYLEAGLIGQGYTDLHDCYVWAHANYDFNQDKDEPLEFGVADFTL</sequence>
<dbReference type="GO" id="GO:0006508">
    <property type="term" value="P:proteolysis"/>
    <property type="evidence" value="ECO:0007669"/>
    <property type="project" value="InterPro"/>
</dbReference>
<accession>A0A5B9D725</accession>
<dbReference type="EMBL" id="CP042905">
    <property type="protein sequence ID" value="QEE14607.2"/>
    <property type="molecule type" value="Genomic_DNA"/>
</dbReference>
<reference evidence="1 2" key="1">
    <citation type="journal article" date="2020" name="Nature">
        <title>Isolation of an archaeon at the prokaryote-eukaryote interface.</title>
        <authorList>
            <person name="Imachi H."/>
            <person name="Nobu M.K."/>
            <person name="Nakahara N."/>
            <person name="Morono Y."/>
            <person name="Ogawara M."/>
            <person name="Takaki Y."/>
            <person name="Takano Y."/>
            <person name="Uematsu K."/>
            <person name="Ikuta T."/>
            <person name="Ito M."/>
            <person name="Matsui Y."/>
            <person name="Miyazaki M."/>
            <person name="Murata K."/>
            <person name="Saito Y."/>
            <person name="Sakai S."/>
            <person name="Song C."/>
            <person name="Tasumi E."/>
            <person name="Yamanaka Y."/>
            <person name="Yamaguchi T."/>
            <person name="Kamagata Y."/>
            <person name="Tamaki H."/>
            <person name="Takai K."/>
        </authorList>
    </citation>
    <scope>NUCLEOTIDE SEQUENCE [LARGE SCALE GENOMIC DNA]</scope>
    <source>
        <strain evidence="1 2">MK-D1</strain>
    </source>
</reference>
<dbReference type="AlphaFoldDB" id="A0A5B9D725"/>
<dbReference type="Proteomes" id="UP000321408">
    <property type="component" value="Chromosome"/>
</dbReference>
<dbReference type="Pfam" id="PF00656">
    <property type="entry name" value="Peptidase_C14"/>
    <property type="match status" value="1"/>
</dbReference>
<organism evidence="1 2">
    <name type="scientific">Promethearchaeum syntrophicum</name>
    <dbReference type="NCBI Taxonomy" id="2594042"/>
    <lineage>
        <taxon>Archaea</taxon>
        <taxon>Promethearchaeati</taxon>
        <taxon>Promethearchaeota</taxon>
        <taxon>Promethearchaeia</taxon>
        <taxon>Promethearchaeales</taxon>
        <taxon>Promethearchaeaceae</taxon>
        <taxon>Promethearchaeum</taxon>
    </lineage>
</organism>